<reference evidence="8 9" key="1">
    <citation type="submission" date="2017-09" db="EMBL/GenBank/DDBJ databases">
        <title>Mesorhizobum sanjuanii sp. nov. isolated from nodules of Lotus tenuis in saline-alkaline lowlands of Flooding Pampa.</title>
        <authorList>
            <person name="Sannazzaro A.I."/>
            <person name="Torres Tejerizo G.A."/>
            <person name="Fontana F."/>
            <person name="Cumpa Velazquez L.M."/>
            <person name="Hansen L."/>
            <person name="Pistorio M."/>
            <person name="Estrella M.J."/>
        </authorList>
    </citation>
    <scope>NUCLEOTIDE SEQUENCE [LARGE SCALE GENOMIC DNA]</scope>
    <source>
        <strain evidence="8 9">BSA136</strain>
    </source>
</reference>
<accession>A0A2A6FEW0</accession>
<protein>
    <submittedName>
        <fullName evidence="8">GlsB/YeaQ/YmgE family stress response membrane protein</fullName>
    </submittedName>
</protein>
<keyword evidence="9" id="KW-1185">Reference proteome</keyword>
<organism evidence="8 9">
    <name type="scientific">Mesorhizobium sanjuanii</name>
    <dbReference type="NCBI Taxonomy" id="2037900"/>
    <lineage>
        <taxon>Bacteria</taxon>
        <taxon>Pseudomonadati</taxon>
        <taxon>Pseudomonadota</taxon>
        <taxon>Alphaproteobacteria</taxon>
        <taxon>Hyphomicrobiales</taxon>
        <taxon>Phyllobacteriaceae</taxon>
        <taxon>Mesorhizobium</taxon>
    </lineage>
</organism>
<dbReference type="PANTHER" id="PTHR33884:SF3">
    <property type="entry name" value="UPF0410 PROTEIN YMGE"/>
    <property type="match status" value="1"/>
</dbReference>
<evidence type="ECO:0000256" key="3">
    <source>
        <dbReference type="ARBA" id="ARBA00022475"/>
    </source>
</evidence>
<dbReference type="EMBL" id="NWQG01000080">
    <property type="protein sequence ID" value="PDQ20489.1"/>
    <property type="molecule type" value="Genomic_DNA"/>
</dbReference>
<dbReference type="PANTHER" id="PTHR33884">
    <property type="entry name" value="UPF0410 PROTEIN YMGE"/>
    <property type="match status" value="1"/>
</dbReference>
<comment type="similarity">
    <text evidence="2">Belongs to the UPF0410 family.</text>
</comment>
<dbReference type="RefSeq" id="WP_097574305.1">
    <property type="nucleotide sequence ID" value="NZ_NWQG01000080.1"/>
</dbReference>
<dbReference type="Pfam" id="PF04226">
    <property type="entry name" value="Transgly_assoc"/>
    <property type="match status" value="1"/>
</dbReference>
<comment type="subcellular location">
    <subcellularLocation>
        <location evidence="1">Cell membrane</location>
        <topology evidence="1">Multi-pass membrane protein</topology>
    </subcellularLocation>
</comment>
<evidence type="ECO:0000313" key="8">
    <source>
        <dbReference type="EMBL" id="PDQ20489.1"/>
    </source>
</evidence>
<gene>
    <name evidence="8" type="ORF">CN311_13890</name>
</gene>
<keyword evidence="5 7" id="KW-1133">Transmembrane helix</keyword>
<dbReference type="AlphaFoldDB" id="A0A2A6FEW0"/>
<feature type="transmembrane region" description="Helical" evidence="7">
    <location>
        <begin position="6"/>
        <end position="24"/>
    </location>
</feature>
<proteinExistence type="inferred from homology"/>
<dbReference type="Proteomes" id="UP000219182">
    <property type="component" value="Unassembled WGS sequence"/>
</dbReference>
<evidence type="ECO:0000256" key="4">
    <source>
        <dbReference type="ARBA" id="ARBA00022692"/>
    </source>
</evidence>
<feature type="transmembrane region" description="Helical" evidence="7">
    <location>
        <begin position="55"/>
        <end position="78"/>
    </location>
</feature>
<keyword evidence="3" id="KW-1003">Cell membrane</keyword>
<evidence type="ECO:0000256" key="2">
    <source>
        <dbReference type="ARBA" id="ARBA00011006"/>
    </source>
</evidence>
<evidence type="ECO:0000256" key="6">
    <source>
        <dbReference type="ARBA" id="ARBA00023136"/>
    </source>
</evidence>
<feature type="transmembrane region" description="Helical" evidence="7">
    <location>
        <begin position="31"/>
        <end position="49"/>
    </location>
</feature>
<comment type="caution">
    <text evidence="8">The sequence shown here is derived from an EMBL/GenBank/DDBJ whole genome shotgun (WGS) entry which is preliminary data.</text>
</comment>
<evidence type="ECO:0000256" key="7">
    <source>
        <dbReference type="SAM" id="Phobius"/>
    </source>
</evidence>
<evidence type="ECO:0000256" key="1">
    <source>
        <dbReference type="ARBA" id="ARBA00004651"/>
    </source>
</evidence>
<keyword evidence="6 7" id="KW-0472">Membrane</keyword>
<name>A0A2A6FEW0_9HYPH</name>
<sequence>MGIESLLVFIIIGAIAGWLAGLIVSGFGFGLIGNIVVGIVGALIAGWLFPRLGFAIGGGTIAAIINATIGAVILLVLVKVLKRA</sequence>
<evidence type="ECO:0000313" key="9">
    <source>
        <dbReference type="Proteomes" id="UP000219182"/>
    </source>
</evidence>
<dbReference type="GO" id="GO:0005886">
    <property type="term" value="C:plasma membrane"/>
    <property type="evidence" value="ECO:0007669"/>
    <property type="project" value="UniProtKB-SubCell"/>
</dbReference>
<dbReference type="InterPro" id="IPR007341">
    <property type="entry name" value="Transgly_assoc"/>
</dbReference>
<keyword evidence="4 7" id="KW-0812">Transmembrane</keyword>
<evidence type="ECO:0000256" key="5">
    <source>
        <dbReference type="ARBA" id="ARBA00022989"/>
    </source>
</evidence>